<reference evidence="3" key="1">
    <citation type="submission" date="2020-11" db="EMBL/GenBank/DDBJ databases">
        <title>Gallus gallus (Chicken) genome, bGalGal1, GRCg7b, maternal haplotype autosomes + Z &amp; W.</title>
        <authorList>
            <person name="Warren W."/>
            <person name="Formenti G."/>
            <person name="Fedrigo O."/>
            <person name="Haase B."/>
            <person name="Mountcastle J."/>
            <person name="Balacco J."/>
            <person name="Tracey A."/>
            <person name="Schneider V."/>
            <person name="Okimoto R."/>
            <person name="Cheng H."/>
            <person name="Hawken R."/>
            <person name="Howe K."/>
            <person name="Jarvis E.D."/>
        </authorList>
    </citation>
    <scope>NUCLEOTIDE SEQUENCE [LARGE SCALE GENOMIC DNA]</scope>
    <source>
        <strain evidence="3">Broiler</strain>
    </source>
</reference>
<dbReference type="InterPro" id="IPR036865">
    <property type="entry name" value="CRAL-TRIO_dom_sf"/>
</dbReference>
<dbReference type="OrthoDB" id="19923at2759"/>
<dbReference type="PANTHER" id="PTHR45808">
    <property type="entry name" value="RHO GTPASE-ACTIVATING PROTEIN 68F"/>
    <property type="match status" value="1"/>
</dbReference>
<evidence type="ECO:0000256" key="1">
    <source>
        <dbReference type="SAM" id="Phobius"/>
    </source>
</evidence>
<dbReference type="SMART" id="SM00516">
    <property type="entry name" value="SEC14"/>
    <property type="match status" value="1"/>
</dbReference>
<reference evidence="3" key="3">
    <citation type="submission" date="2025-09" db="UniProtKB">
        <authorList>
            <consortium name="Ensembl"/>
        </authorList>
    </citation>
    <scope>IDENTIFICATION</scope>
    <source>
        <strain evidence="3">broiler</strain>
    </source>
</reference>
<gene>
    <name evidence="3" type="primary">ARHGAP1</name>
</gene>
<accession>A0A8V0ZQW5</accession>
<keyword evidence="1" id="KW-1133">Transmembrane helix</keyword>
<evidence type="ECO:0000313" key="3">
    <source>
        <dbReference type="Ensembl" id="ENSGALP00010033895.1"/>
    </source>
</evidence>
<dbReference type="CDD" id="cd00170">
    <property type="entry name" value="SEC14"/>
    <property type="match status" value="1"/>
</dbReference>
<dbReference type="SUPFAM" id="SSF52087">
    <property type="entry name" value="CRAL/TRIO domain"/>
    <property type="match status" value="1"/>
</dbReference>
<sequence>MATDPLSELQDDLNLDDTNQSLSQLKLASIDDKNWLADEDPAFPKSEDSKGSPEAVTHLRWDDPYYDIARHHIVEVAGDDKYGRKVILFSACRMPPSHQLDHVKLLGYLKFTLDQYVESDYTLVYLHHGLTSENKPSLSWLRDAYREFDRKYKKNIKALYIVHPTMFIKTLLILFKPLISFKFGRKIFYVNFLSELEEYVKLEQLGIPSQVLKYDEYLRSLQKPLQVPQKPTPPRPPLPNQQFGVSLQHLREKSPDQSPVPLVVRETIAHLQRLLQVSQLNNSQQGAQVAKKANGILARIRKSVVSRSREVIVTLYSALVRPHLEYCVQFWAPHCKKDIEAVERVQRRAMKLVGGMEHRPYEEHVRQLGLFRLPAQAPREKRRLRGDFITLYSYLKGGCGELGVGHLL</sequence>
<dbReference type="GeneTree" id="ENSGT00940000160630"/>
<dbReference type="FunFam" id="3.40.525.10:FF:000007">
    <property type="entry name" value="rho GTPase-activating protein 1"/>
    <property type="match status" value="1"/>
</dbReference>
<dbReference type="Proteomes" id="UP000000539">
    <property type="component" value="Chromosome 5"/>
</dbReference>
<name>A0A8V0ZQW5_CHICK</name>
<keyword evidence="1" id="KW-0812">Transmembrane</keyword>
<dbReference type="PROSITE" id="PS50191">
    <property type="entry name" value="CRAL_TRIO"/>
    <property type="match status" value="1"/>
</dbReference>
<dbReference type="InterPro" id="IPR001251">
    <property type="entry name" value="CRAL-TRIO_dom"/>
</dbReference>
<dbReference type="PANTHER" id="PTHR45808:SF6">
    <property type="entry name" value="RHO GTPASE-ACTIVATING PROTEIN 1"/>
    <property type="match status" value="1"/>
</dbReference>
<organism evidence="3 4">
    <name type="scientific">Gallus gallus</name>
    <name type="common">Chicken</name>
    <dbReference type="NCBI Taxonomy" id="9031"/>
    <lineage>
        <taxon>Eukaryota</taxon>
        <taxon>Metazoa</taxon>
        <taxon>Chordata</taxon>
        <taxon>Craniata</taxon>
        <taxon>Vertebrata</taxon>
        <taxon>Euteleostomi</taxon>
        <taxon>Archelosauria</taxon>
        <taxon>Archosauria</taxon>
        <taxon>Dinosauria</taxon>
        <taxon>Saurischia</taxon>
        <taxon>Theropoda</taxon>
        <taxon>Coelurosauria</taxon>
        <taxon>Aves</taxon>
        <taxon>Neognathae</taxon>
        <taxon>Galloanserae</taxon>
        <taxon>Galliformes</taxon>
        <taxon>Phasianidae</taxon>
        <taxon>Phasianinae</taxon>
        <taxon>Gallus</taxon>
    </lineage>
</organism>
<feature type="transmembrane region" description="Helical" evidence="1">
    <location>
        <begin position="158"/>
        <end position="179"/>
    </location>
</feature>
<evidence type="ECO:0000313" key="4">
    <source>
        <dbReference type="Proteomes" id="UP000000539"/>
    </source>
</evidence>
<keyword evidence="1" id="KW-0472">Membrane</keyword>
<protein>
    <submittedName>
        <fullName evidence="3">Rho GTPase activating protein 1</fullName>
    </submittedName>
</protein>
<dbReference type="Gene3D" id="3.40.525.10">
    <property type="entry name" value="CRAL-TRIO lipid binding domain"/>
    <property type="match status" value="1"/>
</dbReference>
<feature type="domain" description="CRAL-TRIO" evidence="2">
    <location>
        <begin position="64"/>
        <end position="219"/>
    </location>
</feature>
<proteinExistence type="predicted"/>
<dbReference type="Pfam" id="PF13716">
    <property type="entry name" value="CRAL_TRIO_2"/>
    <property type="match status" value="1"/>
</dbReference>
<evidence type="ECO:0000259" key="2">
    <source>
        <dbReference type="PROSITE" id="PS50191"/>
    </source>
</evidence>
<dbReference type="Ensembl" id="ENSGALT00010056017.1">
    <property type="protein sequence ID" value="ENSGALP00010033895.1"/>
    <property type="gene ID" value="ENSGALG00010022997.1"/>
</dbReference>
<dbReference type="AlphaFoldDB" id="A0A8V0ZQW5"/>
<reference evidence="3" key="2">
    <citation type="submission" date="2025-08" db="UniProtKB">
        <authorList>
            <consortium name="Ensembl"/>
        </authorList>
    </citation>
    <scope>IDENTIFICATION</scope>
    <source>
        <strain evidence="3">broiler</strain>
    </source>
</reference>
<keyword evidence="4" id="KW-1185">Reference proteome</keyword>